<protein>
    <submittedName>
        <fullName evidence="2">Uncharacterized protein</fullName>
    </submittedName>
</protein>
<name>A0A8T0RA74_PANVG</name>
<sequence length="167" mass="18687">MASSAALRLAGRALCGRPSSFPRALVAEGERLFSHRSPMPRAREIICPRRLYSSERVGKAELDPKHSTLDPPATLENSGHQLAGKMTCVDELMSMKLDKIKSNYDEFGGMYKQILIALQEKEKREIRHRRVFAGGSILIGIGIYFTFFRHRQEAEGERRAGPGASNK</sequence>
<evidence type="ECO:0000313" key="3">
    <source>
        <dbReference type="Proteomes" id="UP000823388"/>
    </source>
</evidence>
<proteinExistence type="predicted"/>
<keyword evidence="1" id="KW-0812">Transmembrane</keyword>
<dbReference type="AlphaFoldDB" id="A0A8T0RA74"/>
<evidence type="ECO:0000313" key="2">
    <source>
        <dbReference type="EMBL" id="KAG2582727.1"/>
    </source>
</evidence>
<dbReference type="Proteomes" id="UP000823388">
    <property type="component" value="Chromosome 6K"/>
</dbReference>
<feature type="transmembrane region" description="Helical" evidence="1">
    <location>
        <begin position="131"/>
        <end position="148"/>
    </location>
</feature>
<gene>
    <name evidence="2" type="ORF">PVAP13_6KG158600</name>
</gene>
<organism evidence="2 3">
    <name type="scientific">Panicum virgatum</name>
    <name type="common">Blackwell switchgrass</name>
    <dbReference type="NCBI Taxonomy" id="38727"/>
    <lineage>
        <taxon>Eukaryota</taxon>
        <taxon>Viridiplantae</taxon>
        <taxon>Streptophyta</taxon>
        <taxon>Embryophyta</taxon>
        <taxon>Tracheophyta</taxon>
        <taxon>Spermatophyta</taxon>
        <taxon>Magnoliopsida</taxon>
        <taxon>Liliopsida</taxon>
        <taxon>Poales</taxon>
        <taxon>Poaceae</taxon>
        <taxon>PACMAD clade</taxon>
        <taxon>Panicoideae</taxon>
        <taxon>Panicodae</taxon>
        <taxon>Paniceae</taxon>
        <taxon>Panicinae</taxon>
        <taxon>Panicum</taxon>
        <taxon>Panicum sect. Hiantes</taxon>
    </lineage>
</organism>
<accession>A0A8T0RA74</accession>
<evidence type="ECO:0000256" key="1">
    <source>
        <dbReference type="SAM" id="Phobius"/>
    </source>
</evidence>
<reference evidence="2" key="1">
    <citation type="submission" date="2020-05" db="EMBL/GenBank/DDBJ databases">
        <title>WGS assembly of Panicum virgatum.</title>
        <authorList>
            <person name="Lovell J.T."/>
            <person name="Jenkins J."/>
            <person name="Shu S."/>
            <person name="Juenger T.E."/>
            <person name="Schmutz J."/>
        </authorList>
    </citation>
    <scope>NUCLEOTIDE SEQUENCE</scope>
    <source>
        <strain evidence="2">AP13</strain>
    </source>
</reference>
<comment type="caution">
    <text evidence="2">The sequence shown here is derived from an EMBL/GenBank/DDBJ whole genome shotgun (WGS) entry which is preliminary data.</text>
</comment>
<keyword evidence="1" id="KW-0472">Membrane</keyword>
<keyword evidence="3" id="KW-1185">Reference proteome</keyword>
<dbReference type="EMBL" id="CM029047">
    <property type="protein sequence ID" value="KAG2582727.1"/>
    <property type="molecule type" value="Genomic_DNA"/>
</dbReference>
<keyword evidence="1" id="KW-1133">Transmembrane helix</keyword>